<dbReference type="SUPFAM" id="SSF53697">
    <property type="entry name" value="SIS domain"/>
    <property type="match status" value="1"/>
</dbReference>
<dbReference type="PROSITE" id="PS51071">
    <property type="entry name" value="HTH_RPIR"/>
    <property type="match status" value="1"/>
</dbReference>
<evidence type="ECO:0000259" key="5">
    <source>
        <dbReference type="PROSITE" id="PS51464"/>
    </source>
</evidence>
<evidence type="ECO:0000313" key="7">
    <source>
        <dbReference type="Proteomes" id="UP000199749"/>
    </source>
</evidence>
<dbReference type="EMBL" id="CP022474">
    <property type="protein sequence ID" value="ASN61043.1"/>
    <property type="molecule type" value="Genomic_DNA"/>
</dbReference>
<feature type="domain" description="HTH rpiR-type" evidence="4">
    <location>
        <begin position="1"/>
        <end position="64"/>
    </location>
</feature>
<dbReference type="InterPro" id="IPR001347">
    <property type="entry name" value="SIS_dom"/>
</dbReference>
<dbReference type="SUPFAM" id="SSF46689">
    <property type="entry name" value="Homeodomain-like"/>
    <property type="match status" value="1"/>
</dbReference>
<organism evidence="6 7">
    <name type="scientific">Latilactobacillus curvatus</name>
    <name type="common">Lactobacillus curvatus</name>
    <dbReference type="NCBI Taxonomy" id="28038"/>
    <lineage>
        <taxon>Bacteria</taxon>
        <taxon>Bacillati</taxon>
        <taxon>Bacillota</taxon>
        <taxon>Bacilli</taxon>
        <taxon>Lactobacillales</taxon>
        <taxon>Lactobacillaceae</taxon>
        <taxon>Latilactobacillus</taxon>
    </lineage>
</organism>
<proteinExistence type="predicted"/>
<dbReference type="InterPro" id="IPR036388">
    <property type="entry name" value="WH-like_DNA-bd_sf"/>
</dbReference>
<evidence type="ECO:0000256" key="2">
    <source>
        <dbReference type="ARBA" id="ARBA00023125"/>
    </source>
</evidence>
<dbReference type="Proteomes" id="UP000199749">
    <property type="component" value="Chromosome"/>
</dbReference>
<dbReference type="Gene3D" id="1.10.10.10">
    <property type="entry name" value="Winged helix-like DNA-binding domain superfamily/Winged helix DNA-binding domain"/>
    <property type="match status" value="1"/>
</dbReference>
<evidence type="ECO:0000256" key="1">
    <source>
        <dbReference type="ARBA" id="ARBA00023015"/>
    </source>
</evidence>
<dbReference type="InterPro" id="IPR009057">
    <property type="entry name" value="Homeodomain-like_sf"/>
</dbReference>
<evidence type="ECO:0000259" key="4">
    <source>
        <dbReference type="PROSITE" id="PS51071"/>
    </source>
</evidence>
<evidence type="ECO:0000313" key="6">
    <source>
        <dbReference type="EMBL" id="ASN61043.1"/>
    </source>
</evidence>
<dbReference type="PANTHER" id="PTHR30514:SF21">
    <property type="entry name" value="RPIR-FAMILY TRANSCRIPTIONAL REGULATOR"/>
    <property type="match status" value="1"/>
</dbReference>
<dbReference type="GO" id="GO:0097367">
    <property type="term" value="F:carbohydrate derivative binding"/>
    <property type="evidence" value="ECO:0007669"/>
    <property type="project" value="InterPro"/>
</dbReference>
<feature type="domain" description="SIS" evidence="5">
    <location>
        <begin position="101"/>
        <end position="248"/>
    </location>
</feature>
<name>A0AAC9UM96_LATCU</name>
<dbReference type="GO" id="GO:1901135">
    <property type="term" value="P:carbohydrate derivative metabolic process"/>
    <property type="evidence" value="ECO:0007669"/>
    <property type="project" value="InterPro"/>
</dbReference>
<dbReference type="Gene3D" id="3.40.50.10490">
    <property type="entry name" value="Glucose-6-phosphate isomerase like protein, domain 1"/>
    <property type="match status" value="1"/>
</dbReference>
<dbReference type="GO" id="GO:0003677">
    <property type="term" value="F:DNA binding"/>
    <property type="evidence" value="ECO:0007669"/>
    <property type="project" value="UniProtKB-KW"/>
</dbReference>
<keyword evidence="3" id="KW-0804">Transcription</keyword>
<keyword evidence="1" id="KW-0805">Transcription regulation</keyword>
<protein>
    <submittedName>
        <fullName evidence="6">RpiR family transcriptional regulator</fullName>
    </submittedName>
</protein>
<accession>A0AAC9UM96</accession>
<dbReference type="AlphaFoldDB" id="A0AAC9UM96"/>
<sequence>MSPAEKFAWQYIQNHSDEIAGLSISKVSELANVSTATIVRAVKKNGFSGYTEIKQSLIEQNKKSYSYFEKVDSEIKKAILKNEYEMNNTLKMLETSKIEEAVQYIKKAQKVYIFARGFSELVGQEMQVKLELVNKNCEMHTDPNIIKSISKRITSENVLILISLNGETEELITAAQNVYHNQTKIILITTNDQGTLMKYADLACVGFKSDTSFFPEYEVRSRLPLQVISRILLDAYVIRTQDMSLNKK</sequence>
<dbReference type="InterPro" id="IPR047640">
    <property type="entry name" value="RpiR-like"/>
</dbReference>
<dbReference type="Pfam" id="PF01380">
    <property type="entry name" value="SIS"/>
    <property type="match status" value="1"/>
</dbReference>
<evidence type="ECO:0000256" key="3">
    <source>
        <dbReference type="ARBA" id="ARBA00023163"/>
    </source>
</evidence>
<dbReference type="GO" id="GO:0003700">
    <property type="term" value="F:DNA-binding transcription factor activity"/>
    <property type="evidence" value="ECO:0007669"/>
    <property type="project" value="InterPro"/>
</dbReference>
<keyword evidence="2" id="KW-0238">DNA-binding</keyword>
<dbReference type="PANTHER" id="PTHR30514">
    <property type="entry name" value="GLUCOKINASE"/>
    <property type="match status" value="1"/>
</dbReference>
<dbReference type="InterPro" id="IPR035472">
    <property type="entry name" value="RpiR-like_SIS"/>
</dbReference>
<dbReference type="Pfam" id="PF01418">
    <property type="entry name" value="HTH_6"/>
    <property type="match status" value="1"/>
</dbReference>
<gene>
    <name evidence="6" type="ORF">CG419_09770</name>
</gene>
<dbReference type="PROSITE" id="PS51464">
    <property type="entry name" value="SIS"/>
    <property type="match status" value="1"/>
</dbReference>
<dbReference type="CDD" id="cd05013">
    <property type="entry name" value="SIS_RpiR"/>
    <property type="match status" value="1"/>
</dbReference>
<dbReference type="InterPro" id="IPR000281">
    <property type="entry name" value="HTH_RpiR"/>
</dbReference>
<dbReference type="InterPro" id="IPR046348">
    <property type="entry name" value="SIS_dom_sf"/>
</dbReference>
<reference evidence="6 7" key="1">
    <citation type="submission" date="2017-07" db="EMBL/GenBank/DDBJ databases">
        <title>Lactobacillus curvatus MRS6 whole genome.</title>
        <authorList>
            <person name="Jans C."/>
            <person name="Lagler S."/>
            <person name="Lacroix C."/>
            <person name="Meile L."/>
            <person name="Stevens M.J.A."/>
        </authorList>
    </citation>
    <scope>NUCLEOTIDE SEQUENCE [LARGE SCALE GENOMIC DNA]</scope>
    <source>
        <strain evidence="6 7">MRS6</strain>
    </source>
</reference>